<proteinExistence type="predicted"/>
<dbReference type="Proteomes" id="UP000282483">
    <property type="component" value="Chromosome"/>
</dbReference>
<protein>
    <recommendedName>
        <fullName evidence="3">DUF1640 domain-containing protein</fullName>
    </recommendedName>
</protein>
<dbReference type="AlphaFoldDB" id="A0A2Z5V2J9"/>
<gene>
    <name evidence="1" type="ORF">RVIR1_01440</name>
</gene>
<evidence type="ECO:0000313" key="2">
    <source>
        <dbReference type="Proteomes" id="UP000282483"/>
    </source>
</evidence>
<keyword evidence="2" id="KW-1185">Reference proteome</keyword>
<name>A0A2Z5V2J9_9COXI</name>
<dbReference type="KEGG" id="rvi:RVIR1_01440"/>
<reference evidence="1 2" key="1">
    <citation type="submission" date="2017-03" db="EMBL/GenBank/DDBJ databases">
        <title>The genome sequence of Candidatus Rickettsiella viridis.</title>
        <authorList>
            <person name="Nikoh N."/>
            <person name="Tsuchida T."/>
            <person name="Yamaguchi K."/>
            <person name="Maeda T."/>
            <person name="Shigenobu S."/>
            <person name="Fukatsu T."/>
        </authorList>
    </citation>
    <scope>NUCLEOTIDE SEQUENCE [LARGE SCALE GENOMIC DNA]</scope>
    <source>
        <strain evidence="1 2">Ap-RA04</strain>
    </source>
</reference>
<dbReference type="EMBL" id="AP018005">
    <property type="protein sequence ID" value="BBB14682.1"/>
    <property type="molecule type" value="Genomic_DNA"/>
</dbReference>
<sequence length="94" mass="10380">METAVFDTLAYANRLKKVGVPETQAETHAQLLSEAVVSKVITSQYLDTKLAEVMAKIDVRVAELKTKLIRWVLGAAIAQTSIILSCMKLIKLIH</sequence>
<organism evidence="1 2">
    <name type="scientific">Candidatus Rickettsiella viridis</name>
    <dbReference type="NCBI Taxonomy" id="676208"/>
    <lineage>
        <taxon>Bacteria</taxon>
        <taxon>Pseudomonadati</taxon>
        <taxon>Pseudomonadota</taxon>
        <taxon>Gammaproteobacteria</taxon>
        <taxon>Legionellales</taxon>
        <taxon>Coxiellaceae</taxon>
        <taxon>Rickettsiella</taxon>
    </lineage>
</organism>
<evidence type="ECO:0000313" key="1">
    <source>
        <dbReference type="EMBL" id="BBB14682.1"/>
    </source>
</evidence>
<accession>A0A2Z5V2J9</accession>
<evidence type="ECO:0008006" key="3">
    <source>
        <dbReference type="Google" id="ProtNLM"/>
    </source>
</evidence>